<dbReference type="Proteomes" id="UP000019849">
    <property type="component" value="Unassembled WGS sequence"/>
</dbReference>
<gene>
    <name evidence="1" type="ORF">BG36_15150</name>
</gene>
<reference evidence="1 2" key="1">
    <citation type="submission" date="2014-02" db="EMBL/GenBank/DDBJ databases">
        <title>Aquamicrobium defluvii Genome sequencing.</title>
        <authorList>
            <person name="Wang X."/>
        </authorList>
    </citation>
    <scope>NUCLEOTIDE SEQUENCE [LARGE SCALE GENOMIC DNA]</scope>
    <source>
        <strain evidence="1 2">W13Z1</strain>
    </source>
</reference>
<accession>A0A011V1X0</accession>
<organism evidence="1 2">
    <name type="scientific">Aquamicrobium defluvii</name>
    <dbReference type="NCBI Taxonomy" id="69279"/>
    <lineage>
        <taxon>Bacteria</taxon>
        <taxon>Pseudomonadati</taxon>
        <taxon>Pseudomonadota</taxon>
        <taxon>Alphaproteobacteria</taxon>
        <taxon>Hyphomicrobiales</taxon>
        <taxon>Phyllobacteriaceae</taxon>
        <taxon>Aquamicrobium</taxon>
    </lineage>
</organism>
<protein>
    <submittedName>
        <fullName evidence="1">Uncharacterized protein</fullName>
    </submittedName>
</protein>
<proteinExistence type="predicted"/>
<sequence>MTMLPVPSYACRAEGWRLLGDVIWQWFMARPGRSATGADRMREGRPQKDSAMAHAFKLRRAIRSR</sequence>
<name>A0A011V1X0_9HYPH</name>
<dbReference type="AlphaFoldDB" id="A0A011V1X0"/>
<evidence type="ECO:0000313" key="1">
    <source>
        <dbReference type="EMBL" id="EXL02440.1"/>
    </source>
</evidence>
<dbReference type="HOGENOM" id="CLU_2840152_0_0_5"/>
<evidence type="ECO:0000313" key="2">
    <source>
        <dbReference type="Proteomes" id="UP000019849"/>
    </source>
</evidence>
<dbReference type="EMBL" id="JENY01000031">
    <property type="protein sequence ID" value="EXL02440.1"/>
    <property type="molecule type" value="Genomic_DNA"/>
</dbReference>
<comment type="caution">
    <text evidence="1">The sequence shown here is derived from an EMBL/GenBank/DDBJ whole genome shotgun (WGS) entry which is preliminary data.</text>
</comment>